<evidence type="ECO:0000313" key="3">
    <source>
        <dbReference type="Proteomes" id="UP000011625"/>
    </source>
</evidence>
<dbReference type="EMBL" id="AOME01000024">
    <property type="protein sequence ID" value="EMA54776.1"/>
    <property type="molecule type" value="Genomic_DNA"/>
</dbReference>
<protein>
    <recommendedName>
        <fullName evidence="4">Small CPxCG-related zinc finger protein</fullName>
    </recommendedName>
</protein>
<keyword evidence="3" id="KW-1185">Reference proteome</keyword>
<dbReference type="Proteomes" id="UP000011625">
    <property type="component" value="Unassembled WGS sequence"/>
</dbReference>
<dbReference type="AlphaFoldDB" id="M0NA66"/>
<evidence type="ECO:0000313" key="2">
    <source>
        <dbReference type="EMBL" id="EMA54776.1"/>
    </source>
</evidence>
<dbReference type="STRING" id="1227456.C450_04908"/>
<feature type="region of interest" description="Disordered" evidence="1">
    <location>
        <begin position="22"/>
        <end position="53"/>
    </location>
</feature>
<sequence length="53" mass="5522">MARSSSPTLPSRCLSCGFEAAPGSGEWDSVDSPPLGTMTQCPDCGSTNVMNRE</sequence>
<reference evidence="2 3" key="1">
    <citation type="journal article" date="2014" name="PLoS Genet.">
        <title>Phylogenetically driven sequencing of extremely halophilic archaea reveals strategies for static and dynamic osmo-response.</title>
        <authorList>
            <person name="Becker E.A."/>
            <person name="Seitzer P.M."/>
            <person name="Tritt A."/>
            <person name="Larsen D."/>
            <person name="Krusor M."/>
            <person name="Yao A.I."/>
            <person name="Wu D."/>
            <person name="Madern D."/>
            <person name="Eisen J.A."/>
            <person name="Darling A.E."/>
            <person name="Facciotti M.T."/>
        </authorList>
    </citation>
    <scope>NUCLEOTIDE SEQUENCE [LARGE SCALE GENOMIC DNA]</scope>
    <source>
        <strain evidence="2 3">DSM 8989</strain>
    </source>
</reference>
<proteinExistence type="predicted"/>
<feature type="compositionally biased region" description="Polar residues" evidence="1">
    <location>
        <begin position="37"/>
        <end position="53"/>
    </location>
</feature>
<gene>
    <name evidence="2" type="ORF">C450_04908</name>
</gene>
<evidence type="ECO:0000256" key="1">
    <source>
        <dbReference type="SAM" id="MobiDB-lite"/>
    </source>
</evidence>
<organism evidence="2 3">
    <name type="scientific">Halococcus salifodinae DSM 8989</name>
    <dbReference type="NCBI Taxonomy" id="1227456"/>
    <lineage>
        <taxon>Archaea</taxon>
        <taxon>Methanobacteriati</taxon>
        <taxon>Methanobacteriota</taxon>
        <taxon>Stenosarchaea group</taxon>
        <taxon>Halobacteria</taxon>
        <taxon>Halobacteriales</taxon>
        <taxon>Halococcaceae</taxon>
        <taxon>Halococcus</taxon>
    </lineage>
</organism>
<name>M0NA66_9EURY</name>
<comment type="caution">
    <text evidence="2">The sequence shown here is derived from an EMBL/GenBank/DDBJ whole genome shotgun (WGS) entry which is preliminary data.</text>
</comment>
<evidence type="ECO:0008006" key="4">
    <source>
        <dbReference type="Google" id="ProtNLM"/>
    </source>
</evidence>
<accession>M0NA66</accession>